<protein>
    <submittedName>
        <fullName evidence="3">ABC transporter permease</fullName>
    </submittedName>
</protein>
<dbReference type="WBParaSite" id="Pan_g8224.t1">
    <property type="protein sequence ID" value="Pan_g8224.t1"/>
    <property type="gene ID" value="Pan_g8224"/>
</dbReference>
<keyword evidence="1" id="KW-1133">Transmembrane helix</keyword>
<accession>A0A7E4WAH8</accession>
<reference evidence="2" key="1">
    <citation type="journal article" date="2013" name="Genetics">
        <title>The draft genome and transcriptome of Panagrellus redivivus are shaped by the harsh demands of a free-living lifestyle.</title>
        <authorList>
            <person name="Srinivasan J."/>
            <person name="Dillman A.R."/>
            <person name="Macchietto M.G."/>
            <person name="Heikkinen L."/>
            <person name="Lakso M."/>
            <person name="Fracchia K.M."/>
            <person name="Antoshechkin I."/>
            <person name="Mortazavi A."/>
            <person name="Wong G."/>
            <person name="Sternberg P.W."/>
        </authorList>
    </citation>
    <scope>NUCLEOTIDE SEQUENCE [LARGE SCALE GENOMIC DNA]</scope>
    <source>
        <strain evidence="2">MT8872</strain>
    </source>
</reference>
<dbReference type="Proteomes" id="UP000492821">
    <property type="component" value="Unassembled WGS sequence"/>
</dbReference>
<feature type="transmembrane region" description="Helical" evidence="1">
    <location>
        <begin position="12"/>
        <end position="30"/>
    </location>
</feature>
<proteinExistence type="predicted"/>
<evidence type="ECO:0000313" key="3">
    <source>
        <dbReference type="WBParaSite" id="Pan_g8224.t1"/>
    </source>
</evidence>
<dbReference type="AlphaFoldDB" id="A0A7E4WAH8"/>
<keyword evidence="1" id="KW-0472">Membrane</keyword>
<sequence length="74" mass="8338">MSVSSLRMSRAVMAILMVGMLALVVVSYPLDSFPLKRTLFNPPPVYFDDNTRAELIIQDILFNNQIDSPMNGDF</sequence>
<keyword evidence="2" id="KW-1185">Reference proteome</keyword>
<keyword evidence="1" id="KW-0812">Transmembrane</keyword>
<evidence type="ECO:0000256" key="1">
    <source>
        <dbReference type="SAM" id="Phobius"/>
    </source>
</evidence>
<evidence type="ECO:0000313" key="2">
    <source>
        <dbReference type="Proteomes" id="UP000492821"/>
    </source>
</evidence>
<name>A0A7E4WAH8_PANRE</name>
<organism evidence="2 3">
    <name type="scientific">Panagrellus redivivus</name>
    <name type="common">Microworm</name>
    <dbReference type="NCBI Taxonomy" id="6233"/>
    <lineage>
        <taxon>Eukaryota</taxon>
        <taxon>Metazoa</taxon>
        <taxon>Ecdysozoa</taxon>
        <taxon>Nematoda</taxon>
        <taxon>Chromadorea</taxon>
        <taxon>Rhabditida</taxon>
        <taxon>Tylenchina</taxon>
        <taxon>Panagrolaimomorpha</taxon>
        <taxon>Panagrolaimoidea</taxon>
        <taxon>Panagrolaimidae</taxon>
        <taxon>Panagrellus</taxon>
    </lineage>
</organism>
<reference evidence="3" key="2">
    <citation type="submission" date="2020-10" db="UniProtKB">
        <authorList>
            <consortium name="WormBaseParasite"/>
        </authorList>
    </citation>
    <scope>IDENTIFICATION</scope>
</reference>